<evidence type="ECO:0000256" key="5">
    <source>
        <dbReference type="ARBA" id="ARBA00022786"/>
    </source>
</evidence>
<keyword evidence="6" id="KW-0131">Cell cycle</keyword>
<evidence type="ECO:0000256" key="9">
    <source>
        <dbReference type="SAM" id="MobiDB-lite"/>
    </source>
</evidence>
<dbReference type="HOGENOM" id="CLU_020635_0_0_1"/>
<evidence type="ECO:0000313" key="11">
    <source>
        <dbReference type="EMBL" id="EDO34365.1"/>
    </source>
</evidence>
<dbReference type="InterPro" id="IPR026000">
    <property type="entry name" value="Apc5_dom"/>
</dbReference>
<feature type="region of interest" description="Disordered" evidence="9">
    <location>
        <begin position="474"/>
        <end position="495"/>
    </location>
</feature>
<dbReference type="eggNOG" id="KOG4322">
    <property type="taxonomic scope" value="Eukaryota"/>
</dbReference>
<dbReference type="Gene3D" id="1.25.40.10">
    <property type="entry name" value="Tetratricopeptide repeat domain"/>
    <property type="match status" value="1"/>
</dbReference>
<evidence type="ECO:0000256" key="6">
    <source>
        <dbReference type="ARBA" id="ARBA00023306"/>
    </source>
</evidence>
<gene>
    <name evidence="11" type="ORF">NEMVEDRAFT_v1g246586</name>
</gene>
<dbReference type="InterPro" id="IPR037679">
    <property type="entry name" value="Apc5"/>
</dbReference>
<dbReference type="PANTHER" id="PTHR12830:SF9">
    <property type="entry name" value="ANAPHASE-PROMOTING COMPLEX SUBUNIT 5"/>
    <property type="match status" value="1"/>
</dbReference>
<comment type="similarity">
    <text evidence="1">Belongs to the APC5 family.</text>
</comment>
<evidence type="ECO:0000313" key="12">
    <source>
        <dbReference type="Proteomes" id="UP000001593"/>
    </source>
</evidence>
<proteinExistence type="inferred from homology"/>
<evidence type="ECO:0000256" key="8">
    <source>
        <dbReference type="ARBA" id="ARBA00045696"/>
    </source>
</evidence>
<keyword evidence="3" id="KW-0132">Cell division</keyword>
<evidence type="ECO:0000256" key="4">
    <source>
        <dbReference type="ARBA" id="ARBA00022776"/>
    </source>
</evidence>
<dbReference type="STRING" id="45351.A7SPJ9"/>
<keyword evidence="12" id="KW-1185">Reference proteome</keyword>
<dbReference type="EMBL" id="DS469734">
    <property type="protein sequence ID" value="EDO34365.1"/>
    <property type="molecule type" value="Genomic_DNA"/>
</dbReference>
<dbReference type="GO" id="GO:0005680">
    <property type="term" value="C:anaphase-promoting complex"/>
    <property type="evidence" value="ECO:0000318"/>
    <property type="project" value="GO_Central"/>
</dbReference>
<dbReference type="GO" id="GO:0031145">
    <property type="term" value="P:anaphase-promoting complex-dependent catabolic process"/>
    <property type="evidence" value="ECO:0000318"/>
    <property type="project" value="GO_Central"/>
</dbReference>
<feature type="domain" description="Anaphase-promoting complex subunit 5" evidence="10">
    <location>
        <begin position="175"/>
        <end position="243"/>
    </location>
</feature>
<dbReference type="FunCoup" id="A7SPJ9">
    <property type="interactions" value="447"/>
</dbReference>
<dbReference type="AlphaFoldDB" id="A7SPJ9"/>
<keyword evidence="4" id="KW-0498">Mitosis</keyword>
<dbReference type="PhylomeDB" id="A7SPJ9"/>
<comment type="function">
    <text evidence="8">Component of the anaphase promoting complex/cyclosome (APC/C), a cell cycle-regulated E3 ubiquitin ligase that controls progression through mitosis and the G1 phase of the cell cycle. The APC/C complex acts by mediating ubiquitination and subsequent degradation of target proteins: it mainly mediates the formation of 'Lys-11'-linked polyubiquitin chains and, to a lower extent, the formation of 'Lys-48'- and 'Lys-63'-linked polyubiquitin chains. The APC/C complex catalyzes assembly of branched 'Lys-11'-/'Lys-48'-linked branched ubiquitin chains on target proteins.</text>
</comment>
<dbReference type="UniPathway" id="UPA00143"/>
<dbReference type="GO" id="GO:0051301">
    <property type="term" value="P:cell division"/>
    <property type="evidence" value="ECO:0007669"/>
    <property type="project" value="UniProtKB-KW"/>
</dbReference>
<evidence type="ECO:0000259" key="10">
    <source>
        <dbReference type="Pfam" id="PF12862"/>
    </source>
</evidence>
<accession>A7SPJ9</accession>
<dbReference type="Pfam" id="PF12862">
    <property type="entry name" value="ANAPC5"/>
    <property type="match status" value="2"/>
</dbReference>
<dbReference type="GO" id="GO:0045842">
    <property type="term" value="P:positive regulation of mitotic metaphase/anaphase transition"/>
    <property type="evidence" value="ECO:0000318"/>
    <property type="project" value="GO_Central"/>
</dbReference>
<evidence type="ECO:0000256" key="2">
    <source>
        <dbReference type="ARBA" id="ARBA00016066"/>
    </source>
</evidence>
<reference evidence="11 12" key="1">
    <citation type="journal article" date="2007" name="Science">
        <title>Sea anemone genome reveals ancestral eumetazoan gene repertoire and genomic organization.</title>
        <authorList>
            <person name="Putnam N.H."/>
            <person name="Srivastava M."/>
            <person name="Hellsten U."/>
            <person name="Dirks B."/>
            <person name="Chapman J."/>
            <person name="Salamov A."/>
            <person name="Terry A."/>
            <person name="Shapiro H."/>
            <person name="Lindquist E."/>
            <person name="Kapitonov V.V."/>
            <person name="Jurka J."/>
            <person name="Genikhovich G."/>
            <person name="Grigoriev I.V."/>
            <person name="Lucas S.M."/>
            <person name="Steele R.E."/>
            <person name="Finnerty J.R."/>
            <person name="Technau U."/>
            <person name="Martindale M.Q."/>
            <person name="Rokhsar D.S."/>
        </authorList>
    </citation>
    <scope>NUCLEOTIDE SEQUENCE [LARGE SCALE GENOMIC DNA]</scope>
    <source>
        <strain evidence="12">CH2 X CH6</strain>
    </source>
</reference>
<feature type="domain" description="Anaphase-promoting complex subunit 5" evidence="10">
    <location>
        <begin position="334"/>
        <end position="371"/>
    </location>
</feature>
<evidence type="ECO:0000256" key="7">
    <source>
        <dbReference type="ARBA" id="ARBA00031069"/>
    </source>
</evidence>
<keyword evidence="5" id="KW-0833">Ubl conjugation pathway</keyword>
<dbReference type="PANTHER" id="PTHR12830">
    <property type="entry name" value="ANAPHASE-PROMOTING COMPLEX SUBUNIT 5"/>
    <property type="match status" value="1"/>
</dbReference>
<evidence type="ECO:0000256" key="3">
    <source>
        <dbReference type="ARBA" id="ARBA00022618"/>
    </source>
</evidence>
<organism evidence="11 12">
    <name type="scientific">Nematostella vectensis</name>
    <name type="common">Starlet sea anemone</name>
    <dbReference type="NCBI Taxonomy" id="45351"/>
    <lineage>
        <taxon>Eukaryota</taxon>
        <taxon>Metazoa</taxon>
        <taxon>Cnidaria</taxon>
        <taxon>Anthozoa</taxon>
        <taxon>Hexacorallia</taxon>
        <taxon>Actiniaria</taxon>
        <taxon>Edwardsiidae</taxon>
        <taxon>Nematostella</taxon>
    </lineage>
</organism>
<dbReference type="InParanoid" id="A7SPJ9"/>
<dbReference type="InterPro" id="IPR011990">
    <property type="entry name" value="TPR-like_helical_dom_sf"/>
</dbReference>
<sequence>MAITELCHQLGQIDKELPSLLVNRLEQVYENGSSGVVEFFKAIDELCADDNAIYKESLFGLFARRVGLLYHRMTFSQISHFFTLFERYMSSAKPDVDCMDESLECTENEMHMEDKQDHKSDFMSFISSSSRQAEFFLSSQASAIQSNESQALPPQELQSKIFQLQRASNDIPETHYLSYLNSLRVGEYKQTVDSLHQYFDQQQGNKASSKPAIEGAEVMEEKGQSFRYAAMNLAALHSRLGHRYTGRGLSRSGGKWVLYIWALHNVLVHRDMGMLRVWSPWVLIGTRVHQGCDHHGSSQEYGYIKGVFTIGVNRDMGTSGVWSPWVLIGTWVHQGKEALLALQEAINMAQEKDDHVCLEHCLLLLYRLEQEGSTQASELLDRSVTRAKELKLPYMTSLSMLTQTRHDVHVGMPPPKVLQVLSNISTINSQNSLQDLTETTFATRAAVWQLYGKSRMSSVFNQMVLYRNAPTCSHTSGTTHKPSDTQVSSLTGQQSDMQDGEARCLSLCNLAKVYADQGLYDESQEIIQFCKQNFPKPTNLSKIWMVTEAIISHDAAVIQGNQDKAQEAAKQIAGLDTQQARYRTAVNMLLEGRFSEAHTLLLSIQEKCSLASLPPSPHYNKSSNKPRGEVELIRSVLIALAQLYILSGNPLSALTHLIDCLTLAGAHYQTESAARASLLIAQLQLLLGLPGKALELVKSNMVQILAHGSLYTQSCALFLLVKCEVAAHSPEGANEKRKSTLLSALPTLARALEGFRKLRAMQRICDLLYYQARIYNELGYQEERNHYSAECCKLLQDPLVKNTAGRSFCCL</sequence>
<dbReference type="Proteomes" id="UP000001593">
    <property type="component" value="Unassembled WGS sequence"/>
</dbReference>
<dbReference type="OMA" id="DANMGMA"/>
<evidence type="ECO:0000256" key="1">
    <source>
        <dbReference type="ARBA" id="ARBA00007450"/>
    </source>
</evidence>
<name>A7SPJ9_NEMVE</name>
<protein>
    <recommendedName>
        <fullName evidence="2">Anaphase-promoting complex subunit 5</fullName>
    </recommendedName>
    <alternativeName>
        <fullName evidence="7">Cyclosome subunit 5</fullName>
    </alternativeName>
</protein>
<dbReference type="GO" id="GO:0070979">
    <property type="term" value="P:protein K11-linked ubiquitination"/>
    <property type="evidence" value="ECO:0000318"/>
    <property type="project" value="GO_Central"/>
</dbReference>